<gene>
    <name evidence="1" type="ORF">BJX68DRAFT_246470</name>
</gene>
<sequence>MGFKTFITKCHFNYQVAKANRDRNARPSYYNGDRNVAEQWIPRWTKEENLGIAILQRLQHLSHLENKVSEAENKNGNGDQDLKTIQRETKELRDSLINHHRRLEELLNDKPVHGKWIRAFDLERQNRDPVHGRPAIWWNDRRKCAELGVCCGSLCGCCEKPLRAYLDPENRMMVGVYGHCTSECGCCICSRRCYLAAKSLPNTTLGKYAWS</sequence>
<proteinExistence type="predicted"/>
<dbReference type="Proteomes" id="UP001610444">
    <property type="component" value="Unassembled WGS sequence"/>
</dbReference>
<name>A0ABR4JMC6_9EURO</name>
<evidence type="ECO:0000313" key="1">
    <source>
        <dbReference type="EMBL" id="KAL2840764.1"/>
    </source>
</evidence>
<comment type="caution">
    <text evidence="1">The sequence shown here is derived from an EMBL/GenBank/DDBJ whole genome shotgun (WGS) entry which is preliminary data.</text>
</comment>
<dbReference type="GeneID" id="98156817"/>
<dbReference type="RefSeq" id="XP_070894235.1">
    <property type="nucleotide sequence ID" value="XM_071041653.1"/>
</dbReference>
<organism evidence="1 2">
    <name type="scientific">Aspergillus pseudodeflectus</name>
    <dbReference type="NCBI Taxonomy" id="176178"/>
    <lineage>
        <taxon>Eukaryota</taxon>
        <taxon>Fungi</taxon>
        <taxon>Dikarya</taxon>
        <taxon>Ascomycota</taxon>
        <taxon>Pezizomycotina</taxon>
        <taxon>Eurotiomycetes</taxon>
        <taxon>Eurotiomycetidae</taxon>
        <taxon>Eurotiales</taxon>
        <taxon>Aspergillaceae</taxon>
        <taxon>Aspergillus</taxon>
        <taxon>Aspergillus subgen. Nidulantes</taxon>
    </lineage>
</organism>
<evidence type="ECO:0000313" key="2">
    <source>
        <dbReference type="Proteomes" id="UP001610444"/>
    </source>
</evidence>
<protein>
    <submittedName>
        <fullName evidence="1">Uncharacterized protein</fullName>
    </submittedName>
</protein>
<reference evidence="1 2" key="1">
    <citation type="submission" date="2024-07" db="EMBL/GenBank/DDBJ databases">
        <title>Section-level genome sequencing and comparative genomics of Aspergillus sections Usti and Cavernicolus.</title>
        <authorList>
            <consortium name="Lawrence Berkeley National Laboratory"/>
            <person name="Nybo J.L."/>
            <person name="Vesth T.C."/>
            <person name="Theobald S."/>
            <person name="Frisvad J.C."/>
            <person name="Larsen T.O."/>
            <person name="Kjaerboelling I."/>
            <person name="Rothschild-Mancinelli K."/>
            <person name="Lyhne E.K."/>
            <person name="Kogle M.E."/>
            <person name="Barry K."/>
            <person name="Clum A."/>
            <person name="Na H."/>
            <person name="Ledsgaard L."/>
            <person name="Lin J."/>
            <person name="Lipzen A."/>
            <person name="Kuo A."/>
            <person name="Riley R."/>
            <person name="Mondo S."/>
            <person name="LaButti K."/>
            <person name="Haridas S."/>
            <person name="Pangalinan J."/>
            <person name="Salamov A.A."/>
            <person name="Simmons B.A."/>
            <person name="Magnuson J.K."/>
            <person name="Chen J."/>
            <person name="Drula E."/>
            <person name="Henrissat B."/>
            <person name="Wiebenga A."/>
            <person name="Lubbers R.J."/>
            <person name="Gomes A.C."/>
            <person name="Macurrencykelacurrency M.R."/>
            <person name="Stajich J."/>
            <person name="Grigoriev I.V."/>
            <person name="Mortensen U.H."/>
            <person name="De vries R.P."/>
            <person name="Baker S.E."/>
            <person name="Andersen M.R."/>
        </authorList>
    </citation>
    <scope>NUCLEOTIDE SEQUENCE [LARGE SCALE GENOMIC DNA]</scope>
    <source>
        <strain evidence="1 2">CBS 756.74</strain>
    </source>
</reference>
<accession>A0ABR4JMC6</accession>
<keyword evidence="2" id="KW-1185">Reference proteome</keyword>
<dbReference type="EMBL" id="JBFXLR010000063">
    <property type="protein sequence ID" value="KAL2840764.1"/>
    <property type="molecule type" value="Genomic_DNA"/>
</dbReference>